<dbReference type="Pfam" id="PF23725">
    <property type="entry name" value="Dredd_N"/>
    <property type="match status" value="1"/>
</dbReference>
<accession>A0A5E4R1P6</accession>
<dbReference type="AlphaFoldDB" id="A0A5E4R1P6"/>
<dbReference type="PANTHER" id="PTHR22576:SF41">
    <property type="entry name" value="CASPASE 14, APOPTOSIS-RELATED CYSTEINE PEPTIDASE"/>
    <property type="match status" value="1"/>
</dbReference>
<dbReference type="InterPro" id="IPR056259">
    <property type="entry name" value="Dredd_N"/>
</dbReference>
<evidence type="ECO:0000313" key="5">
    <source>
        <dbReference type="EMBL" id="VVD03132.1"/>
    </source>
</evidence>
<dbReference type="GO" id="GO:0004197">
    <property type="term" value="F:cysteine-type endopeptidase activity"/>
    <property type="evidence" value="ECO:0007669"/>
    <property type="project" value="InterPro"/>
</dbReference>
<protein>
    <recommendedName>
        <fullName evidence="7">Caspase family p20 domain-containing protein</fullName>
    </recommendedName>
</protein>
<evidence type="ECO:0000259" key="3">
    <source>
        <dbReference type="PROSITE" id="PS50207"/>
    </source>
</evidence>
<dbReference type="InterPro" id="IPR001309">
    <property type="entry name" value="Pept_C14_p20"/>
</dbReference>
<evidence type="ECO:0000256" key="2">
    <source>
        <dbReference type="RuleBase" id="RU003971"/>
    </source>
</evidence>
<dbReference type="PRINTS" id="PR00376">
    <property type="entry name" value="IL1BCENZYME"/>
</dbReference>
<dbReference type="InterPro" id="IPR015917">
    <property type="entry name" value="Pept_C14A"/>
</dbReference>
<dbReference type="InterPro" id="IPR002138">
    <property type="entry name" value="Pept_C14_p10"/>
</dbReference>
<dbReference type="Pfam" id="PF23724">
    <property type="entry name" value="Dredd_2nd"/>
    <property type="match status" value="1"/>
</dbReference>
<name>A0A5E4R1P6_9NEOP</name>
<dbReference type="Proteomes" id="UP000324832">
    <property type="component" value="Unassembled WGS sequence"/>
</dbReference>
<evidence type="ECO:0000313" key="6">
    <source>
        <dbReference type="Proteomes" id="UP000324832"/>
    </source>
</evidence>
<evidence type="ECO:0000259" key="4">
    <source>
        <dbReference type="PROSITE" id="PS50208"/>
    </source>
</evidence>
<feature type="domain" description="Caspase family p20" evidence="4">
    <location>
        <begin position="288"/>
        <end position="420"/>
    </location>
</feature>
<sequence length="526" mass="61172">MIRNNKHPLDSGLQNINLDTIFKMQNDLEPYDIISLVFLLYEVPETALQRLLVYQRSSKNVENDNISLLLNWVTHSQNRPTWKYELLEALCICRLYRIIKRLGFDVDVVKQHYHPNNILITSNVHPGKKLLYRLCENITAENLDKLKKSLLSFDIDTIEYESSELIFLELMSRKLIILPQPHNLHENKVDFGCLPEILKRFPELNEYTSYLIDMQDSFDYDNAIGHSITNINVTKKSQLVIEKSTCEKESNDAFDLLNQLVDENISYEFKSDNIENYKDAYSIKNTERVGVCCIINQNEFYPSKQSIENKMITNLETRHGSTKDKNALEKIMKLLNFEVKSATNLDHKQMFTFIRDVIKDFVIEDDSIFILCVLSHGVRGCIFTADSVQVKIEDIQKLLDSDIGEKLHGKPKVLIVQACQVDVEPENNRNRFVADGPSTTEFLRKSDFLIYWATAPEYKAYRNEEAGSIFIQILCIMLKKLANKEHLYDIFTKVTHIVTKICTKIQKAQVPIFESTLRKKLYLKMN</sequence>
<feature type="domain" description="Caspase family p10" evidence="3">
    <location>
        <begin position="445"/>
        <end position="525"/>
    </location>
</feature>
<dbReference type="EMBL" id="FZQP02006654">
    <property type="protein sequence ID" value="VVD03132.1"/>
    <property type="molecule type" value="Genomic_DNA"/>
</dbReference>
<dbReference type="InterPro" id="IPR029030">
    <property type="entry name" value="Caspase-like_dom_sf"/>
</dbReference>
<dbReference type="InterPro" id="IPR011600">
    <property type="entry name" value="Pept_C14_caspase"/>
</dbReference>
<dbReference type="Gene3D" id="3.40.50.1460">
    <property type="match status" value="1"/>
</dbReference>
<keyword evidence="6" id="KW-1185">Reference proteome</keyword>
<organism evidence="5 6">
    <name type="scientific">Leptidea sinapis</name>
    <dbReference type="NCBI Taxonomy" id="189913"/>
    <lineage>
        <taxon>Eukaryota</taxon>
        <taxon>Metazoa</taxon>
        <taxon>Ecdysozoa</taxon>
        <taxon>Arthropoda</taxon>
        <taxon>Hexapoda</taxon>
        <taxon>Insecta</taxon>
        <taxon>Pterygota</taxon>
        <taxon>Neoptera</taxon>
        <taxon>Endopterygota</taxon>
        <taxon>Lepidoptera</taxon>
        <taxon>Glossata</taxon>
        <taxon>Ditrysia</taxon>
        <taxon>Papilionoidea</taxon>
        <taxon>Pieridae</taxon>
        <taxon>Dismorphiinae</taxon>
        <taxon>Leptidea</taxon>
    </lineage>
</organism>
<dbReference type="PROSITE" id="PS50207">
    <property type="entry name" value="CASPASE_P10"/>
    <property type="match status" value="1"/>
</dbReference>
<proteinExistence type="inferred from homology"/>
<evidence type="ECO:0008006" key="7">
    <source>
        <dbReference type="Google" id="ProtNLM"/>
    </source>
</evidence>
<dbReference type="Pfam" id="PF00656">
    <property type="entry name" value="Peptidase_C14"/>
    <property type="match status" value="1"/>
</dbReference>
<dbReference type="PROSITE" id="PS50208">
    <property type="entry name" value="CASPASE_P20"/>
    <property type="match status" value="1"/>
</dbReference>
<comment type="similarity">
    <text evidence="1 2">Belongs to the peptidase C14A family.</text>
</comment>
<dbReference type="SMART" id="SM00115">
    <property type="entry name" value="CASc"/>
    <property type="match status" value="1"/>
</dbReference>
<evidence type="ECO:0000256" key="1">
    <source>
        <dbReference type="ARBA" id="ARBA00010134"/>
    </source>
</evidence>
<dbReference type="SUPFAM" id="SSF52129">
    <property type="entry name" value="Caspase-like"/>
    <property type="match status" value="1"/>
</dbReference>
<reference evidence="5 6" key="1">
    <citation type="submission" date="2017-07" db="EMBL/GenBank/DDBJ databases">
        <authorList>
            <person name="Talla V."/>
            <person name="Backstrom N."/>
        </authorList>
    </citation>
    <scope>NUCLEOTIDE SEQUENCE [LARGE SCALE GENOMIC DNA]</scope>
</reference>
<dbReference type="PANTHER" id="PTHR22576">
    <property type="entry name" value="MUCOSA ASSOCIATED LYMPHOID TISSUE LYMPHOMA TRANSLOCATION PROTEIN 1/PARACASPASE"/>
    <property type="match status" value="1"/>
</dbReference>
<dbReference type="InterPro" id="IPR056260">
    <property type="entry name" value="Dredd_2nd"/>
</dbReference>
<dbReference type="GO" id="GO:0006508">
    <property type="term" value="P:proteolysis"/>
    <property type="evidence" value="ECO:0007669"/>
    <property type="project" value="InterPro"/>
</dbReference>
<dbReference type="InterPro" id="IPR052039">
    <property type="entry name" value="Caspase-related_regulators"/>
</dbReference>
<gene>
    <name evidence="5" type="ORF">LSINAPIS_LOCUS13186</name>
</gene>